<evidence type="ECO:0000313" key="2">
    <source>
        <dbReference type="Proteomes" id="UP000015530"/>
    </source>
</evidence>
<evidence type="ECO:0000313" key="1">
    <source>
        <dbReference type="EMBL" id="EQB54456.1"/>
    </source>
</evidence>
<dbReference type="Proteomes" id="UP000015530">
    <property type="component" value="Unassembled WGS sequence"/>
</dbReference>
<reference evidence="2" key="1">
    <citation type="journal article" date="2013" name="Mol. Plant Microbe Interact.">
        <title>Global aspects of pacC regulation of pathogenicity genes in Colletotrichum gloeosporioides as revealed by transcriptome analysis.</title>
        <authorList>
            <person name="Alkan N."/>
            <person name="Meng X."/>
            <person name="Friedlander G."/>
            <person name="Reuveni E."/>
            <person name="Sukno S."/>
            <person name="Sherman A."/>
            <person name="Thon M."/>
            <person name="Fluhr R."/>
            <person name="Prusky D."/>
        </authorList>
    </citation>
    <scope>NUCLEOTIDE SEQUENCE [LARGE SCALE GENOMIC DNA]</scope>
    <source>
        <strain evidence="2">Cg-14</strain>
    </source>
</reference>
<organism evidence="1 2">
    <name type="scientific">Colletotrichum gloeosporioides (strain Cg-14)</name>
    <name type="common">Anthracnose fungus</name>
    <name type="synonym">Glomerella cingulata</name>
    <dbReference type="NCBI Taxonomy" id="1237896"/>
    <lineage>
        <taxon>Eukaryota</taxon>
        <taxon>Fungi</taxon>
        <taxon>Dikarya</taxon>
        <taxon>Ascomycota</taxon>
        <taxon>Pezizomycotina</taxon>
        <taxon>Sordariomycetes</taxon>
        <taxon>Hypocreomycetidae</taxon>
        <taxon>Glomerellales</taxon>
        <taxon>Glomerellaceae</taxon>
        <taxon>Colletotrichum</taxon>
        <taxon>Colletotrichum gloeosporioides species complex</taxon>
    </lineage>
</organism>
<comment type="caution">
    <text evidence="1">The sequence shown here is derived from an EMBL/GenBank/DDBJ whole genome shotgun (WGS) entry which is preliminary data.</text>
</comment>
<dbReference type="AlphaFoldDB" id="T0LRX1"/>
<dbReference type="HOGENOM" id="CLU_2573731_0_0_1"/>
<protein>
    <submittedName>
        <fullName evidence="1">Uncharacterized protein</fullName>
    </submittedName>
</protein>
<name>T0LRX1_COLGC</name>
<sequence length="81" mass="9375">MLGARRRRPQQDNIVPYQEPCYNETLVMRERKNIVHIAWLQCFASGFVPPYRYGELIAGCQLRRHGAGLRGLEEFKGAVEL</sequence>
<accession>T0LRX1</accession>
<proteinExistence type="predicted"/>
<gene>
    <name evidence="1" type="ORF">CGLO_05711</name>
</gene>
<dbReference type="EMBL" id="AMYD01001132">
    <property type="protein sequence ID" value="EQB54456.1"/>
    <property type="molecule type" value="Genomic_DNA"/>
</dbReference>